<name>A0AA39U048_9AGAR</name>
<proteinExistence type="predicted"/>
<reference evidence="1" key="1">
    <citation type="submission" date="2023-06" db="EMBL/GenBank/DDBJ databases">
        <authorList>
            <consortium name="Lawrence Berkeley National Laboratory"/>
            <person name="Ahrendt S."/>
            <person name="Sahu N."/>
            <person name="Indic B."/>
            <person name="Wong-Bajracharya J."/>
            <person name="Merenyi Z."/>
            <person name="Ke H.-M."/>
            <person name="Monk M."/>
            <person name="Kocsube S."/>
            <person name="Drula E."/>
            <person name="Lipzen A."/>
            <person name="Balint B."/>
            <person name="Henrissat B."/>
            <person name="Andreopoulos B."/>
            <person name="Martin F.M."/>
            <person name="Harder C.B."/>
            <person name="Rigling D."/>
            <person name="Ford K.L."/>
            <person name="Foster G.D."/>
            <person name="Pangilinan J."/>
            <person name="Papanicolaou A."/>
            <person name="Barry K."/>
            <person name="LaButti K."/>
            <person name="Viragh M."/>
            <person name="Koriabine M."/>
            <person name="Yan M."/>
            <person name="Riley R."/>
            <person name="Champramary S."/>
            <person name="Plett K.L."/>
            <person name="Tsai I.J."/>
            <person name="Slot J."/>
            <person name="Sipos G."/>
            <person name="Plett J."/>
            <person name="Nagy L.G."/>
            <person name="Grigoriev I.V."/>
        </authorList>
    </citation>
    <scope>NUCLEOTIDE SEQUENCE</scope>
    <source>
        <strain evidence="1">HWK02</strain>
    </source>
</reference>
<protein>
    <submittedName>
        <fullName evidence="1">Uncharacterized protein</fullName>
    </submittedName>
</protein>
<dbReference type="EMBL" id="JAUEPU010000002">
    <property type="protein sequence ID" value="KAK0504941.1"/>
    <property type="molecule type" value="Genomic_DNA"/>
</dbReference>
<evidence type="ECO:0000313" key="2">
    <source>
        <dbReference type="Proteomes" id="UP001175228"/>
    </source>
</evidence>
<evidence type="ECO:0000313" key="1">
    <source>
        <dbReference type="EMBL" id="KAK0504941.1"/>
    </source>
</evidence>
<comment type="caution">
    <text evidence="1">The sequence shown here is derived from an EMBL/GenBank/DDBJ whole genome shotgun (WGS) entry which is preliminary data.</text>
</comment>
<organism evidence="1 2">
    <name type="scientific">Armillaria luteobubalina</name>
    <dbReference type="NCBI Taxonomy" id="153913"/>
    <lineage>
        <taxon>Eukaryota</taxon>
        <taxon>Fungi</taxon>
        <taxon>Dikarya</taxon>
        <taxon>Basidiomycota</taxon>
        <taxon>Agaricomycotina</taxon>
        <taxon>Agaricomycetes</taxon>
        <taxon>Agaricomycetidae</taxon>
        <taxon>Agaricales</taxon>
        <taxon>Marasmiineae</taxon>
        <taxon>Physalacriaceae</taxon>
        <taxon>Armillaria</taxon>
    </lineage>
</organism>
<dbReference type="AlphaFoldDB" id="A0AA39U048"/>
<accession>A0AA39U048</accession>
<sequence>MFVQDVIDSNGVTLQYLDVMLYDFDNMSGPINSNGVAFNLSNCICLNLLCLGAESQTPNGLIYRLTDPNTAQLAELLKVLFKEEGIEFDSNVYCDMGINI</sequence>
<gene>
    <name evidence="1" type="ORF">EDD18DRAFT_1098380</name>
</gene>
<keyword evidence="2" id="KW-1185">Reference proteome</keyword>
<dbReference type="Proteomes" id="UP001175228">
    <property type="component" value="Unassembled WGS sequence"/>
</dbReference>